<evidence type="ECO:0000256" key="1">
    <source>
        <dbReference type="ARBA" id="ARBA00001966"/>
    </source>
</evidence>
<dbReference type="InterPro" id="IPR058240">
    <property type="entry name" value="rSAM_sf"/>
</dbReference>
<dbReference type="SFLD" id="SFLDG01066">
    <property type="entry name" value="organic_radical-activating_enz"/>
    <property type="match status" value="1"/>
</dbReference>
<evidence type="ECO:0000256" key="6">
    <source>
        <dbReference type="ARBA" id="ARBA00023014"/>
    </source>
</evidence>
<gene>
    <name evidence="9" type="ORF">S01H4_15933</name>
</gene>
<dbReference type="GO" id="GO:0046872">
    <property type="term" value="F:metal ion binding"/>
    <property type="evidence" value="ECO:0007669"/>
    <property type="project" value="UniProtKB-KW"/>
</dbReference>
<dbReference type="Gene3D" id="3.30.70.20">
    <property type="match status" value="1"/>
</dbReference>
<sequence length="277" mass="31837">MAESKALIFQIQKMSTEDGPGIRTTVFFKQCSLKCIWCHNPESILKKKQLEWFKHKCIGCKICIETCPKGALSLDEDGMHIDRDKCDSCGLCSEECPSTALHMFGELWDLEDLYYEIQKDKVYYTQSHGGITVSGGEPTLQSDFLLDFLKKCKENGISTALDTCGYASKNVYEKLLPYVDLILFDIKEINSEKHERYTGVPNTLILENATWFSDYVKKNNKKLWIRTPVIPNYTATEENVKGIGDFIVNKLHNIPERWDLLSFNNLCIAKYERLDIE</sequence>
<evidence type="ECO:0000256" key="2">
    <source>
        <dbReference type="ARBA" id="ARBA00022485"/>
    </source>
</evidence>
<proteinExistence type="predicted"/>
<keyword evidence="6" id="KW-0411">Iron-sulfur</keyword>
<dbReference type="EMBL" id="BART01006981">
    <property type="protein sequence ID" value="GAG72200.1"/>
    <property type="molecule type" value="Genomic_DNA"/>
</dbReference>
<reference evidence="9" key="1">
    <citation type="journal article" date="2014" name="Front. Microbiol.">
        <title>High frequency of phylogenetically diverse reductive dehalogenase-homologous genes in deep subseafloor sedimentary metagenomes.</title>
        <authorList>
            <person name="Kawai M."/>
            <person name="Futagami T."/>
            <person name="Toyoda A."/>
            <person name="Takaki Y."/>
            <person name="Nishi S."/>
            <person name="Hori S."/>
            <person name="Arai W."/>
            <person name="Tsubouchi T."/>
            <person name="Morono Y."/>
            <person name="Uchiyama I."/>
            <person name="Ito T."/>
            <person name="Fujiyama A."/>
            <person name="Inagaki F."/>
            <person name="Takami H."/>
        </authorList>
    </citation>
    <scope>NUCLEOTIDE SEQUENCE</scope>
    <source>
        <strain evidence="9">Expedition CK06-06</strain>
    </source>
</reference>
<evidence type="ECO:0000256" key="4">
    <source>
        <dbReference type="ARBA" id="ARBA00022723"/>
    </source>
</evidence>
<dbReference type="NCBIfam" id="TIGR02494">
    <property type="entry name" value="PFLE_PFLC"/>
    <property type="match status" value="1"/>
</dbReference>
<evidence type="ECO:0000256" key="5">
    <source>
        <dbReference type="ARBA" id="ARBA00023004"/>
    </source>
</evidence>
<comment type="cofactor">
    <cofactor evidence="1">
        <name>[4Fe-4S] cluster</name>
        <dbReference type="ChEBI" id="CHEBI:49883"/>
    </cofactor>
</comment>
<dbReference type="InterPro" id="IPR034457">
    <property type="entry name" value="Organic_radical-activating"/>
</dbReference>
<evidence type="ECO:0000256" key="3">
    <source>
        <dbReference type="ARBA" id="ARBA00022691"/>
    </source>
</evidence>
<feature type="non-terminal residue" evidence="9">
    <location>
        <position position="277"/>
    </location>
</feature>
<evidence type="ECO:0008006" key="10">
    <source>
        <dbReference type="Google" id="ProtNLM"/>
    </source>
</evidence>
<dbReference type="PROSITE" id="PS00198">
    <property type="entry name" value="4FE4S_FER_1"/>
    <property type="match status" value="2"/>
</dbReference>
<dbReference type="PANTHER" id="PTHR30352">
    <property type="entry name" value="PYRUVATE FORMATE-LYASE-ACTIVATING ENZYME"/>
    <property type="match status" value="1"/>
</dbReference>
<evidence type="ECO:0000259" key="7">
    <source>
        <dbReference type="PROSITE" id="PS51379"/>
    </source>
</evidence>
<dbReference type="InterPro" id="IPR013785">
    <property type="entry name" value="Aldolase_TIM"/>
</dbReference>
<feature type="domain" description="Radical SAM core" evidence="8">
    <location>
        <begin position="17"/>
        <end position="277"/>
    </location>
</feature>
<dbReference type="GO" id="GO:0051539">
    <property type="term" value="F:4 iron, 4 sulfur cluster binding"/>
    <property type="evidence" value="ECO:0007669"/>
    <property type="project" value="UniProtKB-KW"/>
</dbReference>
<dbReference type="SFLD" id="SFLDG01118">
    <property type="entry name" value="activating_enzymes__group_2"/>
    <property type="match status" value="1"/>
</dbReference>
<dbReference type="Gene3D" id="3.20.20.70">
    <property type="entry name" value="Aldolase class I"/>
    <property type="match status" value="1"/>
</dbReference>
<protein>
    <recommendedName>
        <fullName evidence="10">Radical SAM core domain-containing protein</fullName>
    </recommendedName>
</protein>
<dbReference type="GO" id="GO:0016491">
    <property type="term" value="F:oxidoreductase activity"/>
    <property type="evidence" value="ECO:0007669"/>
    <property type="project" value="InterPro"/>
</dbReference>
<dbReference type="SUPFAM" id="SSF102114">
    <property type="entry name" value="Radical SAM enzymes"/>
    <property type="match status" value="1"/>
</dbReference>
<dbReference type="Pfam" id="PF00037">
    <property type="entry name" value="Fer4"/>
    <property type="match status" value="2"/>
</dbReference>
<organism evidence="9">
    <name type="scientific">marine sediment metagenome</name>
    <dbReference type="NCBI Taxonomy" id="412755"/>
    <lineage>
        <taxon>unclassified sequences</taxon>
        <taxon>metagenomes</taxon>
        <taxon>ecological metagenomes</taxon>
    </lineage>
</organism>
<dbReference type="InterPro" id="IPR040074">
    <property type="entry name" value="BssD/PflA/YjjW"/>
</dbReference>
<dbReference type="InterPro" id="IPR017900">
    <property type="entry name" value="4Fe4S_Fe_S_CS"/>
</dbReference>
<keyword evidence="5" id="KW-0408">Iron</keyword>
<evidence type="ECO:0000259" key="8">
    <source>
        <dbReference type="PROSITE" id="PS51918"/>
    </source>
</evidence>
<dbReference type="InterPro" id="IPR017896">
    <property type="entry name" value="4Fe4S_Fe-S-bd"/>
</dbReference>
<dbReference type="InterPro" id="IPR007197">
    <property type="entry name" value="rSAM"/>
</dbReference>
<dbReference type="AlphaFoldDB" id="X0ZR45"/>
<dbReference type="PROSITE" id="PS51379">
    <property type="entry name" value="4FE4S_FER_2"/>
    <property type="match status" value="2"/>
</dbReference>
<dbReference type="Pfam" id="PF04055">
    <property type="entry name" value="Radical_SAM"/>
    <property type="match status" value="1"/>
</dbReference>
<dbReference type="SFLD" id="SFLDS00029">
    <property type="entry name" value="Radical_SAM"/>
    <property type="match status" value="1"/>
</dbReference>
<dbReference type="PIRSF" id="PIRSF000371">
    <property type="entry name" value="PFL_act_enz"/>
    <property type="match status" value="1"/>
</dbReference>
<dbReference type="InterPro" id="IPR012839">
    <property type="entry name" value="Organic_radical_activase"/>
</dbReference>
<comment type="caution">
    <text evidence="9">The sequence shown here is derived from an EMBL/GenBank/DDBJ whole genome shotgun (WGS) entry which is preliminary data.</text>
</comment>
<name>X0ZR45_9ZZZZ</name>
<keyword evidence="3" id="KW-0949">S-adenosyl-L-methionine</keyword>
<keyword evidence="2" id="KW-0004">4Fe-4S</keyword>
<evidence type="ECO:0000313" key="9">
    <source>
        <dbReference type="EMBL" id="GAG72200.1"/>
    </source>
</evidence>
<accession>X0ZR45</accession>
<dbReference type="PANTHER" id="PTHR30352:SF4">
    <property type="entry name" value="PYRUVATE FORMATE-LYASE 2-ACTIVATING ENZYME"/>
    <property type="match status" value="1"/>
</dbReference>
<dbReference type="PROSITE" id="PS51918">
    <property type="entry name" value="RADICAL_SAM"/>
    <property type="match status" value="1"/>
</dbReference>
<feature type="domain" description="4Fe-4S ferredoxin-type" evidence="7">
    <location>
        <begin position="48"/>
        <end position="77"/>
    </location>
</feature>
<feature type="domain" description="4Fe-4S ferredoxin-type" evidence="7">
    <location>
        <begin position="79"/>
        <end position="106"/>
    </location>
</feature>
<dbReference type="SUPFAM" id="SSF54862">
    <property type="entry name" value="4Fe-4S ferredoxins"/>
    <property type="match status" value="1"/>
</dbReference>
<keyword evidence="4" id="KW-0479">Metal-binding</keyword>